<evidence type="ECO:0000313" key="2">
    <source>
        <dbReference type="EMBL" id="GFS93353.1"/>
    </source>
</evidence>
<accession>A0A8X6N4A9</accession>
<feature type="region of interest" description="Disordered" evidence="1">
    <location>
        <begin position="1"/>
        <end position="27"/>
    </location>
</feature>
<proteinExistence type="predicted"/>
<dbReference type="Proteomes" id="UP000887013">
    <property type="component" value="Unassembled WGS sequence"/>
</dbReference>
<gene>
    <name evidence="2" type="ORF">NPIL_543681</name>
</gene>
<comment type="caution">
    <text evidence="2">The sequence shown here is derived from an EMBL/GenBank/DDBJ whole genome shotgun (WGS) entry which is preliminary data.</text>
</comment>
<name>A0A8X6N4A9_NEPPI</name>
<evidence type="ECO:0000313" key="3">
    <source>
        <dbReference type="Proteomes" id="UP000887013"/>
    </source>
</evidence>
<protein>
    <submittedName>
        <fullName evidence="2">Uncharacterized protein</fullName>
    </submittedName>
</protein>
<keyword evidence="3" id="KW-1185">Reference proteome</keyword>
<dbReference type="AlphaFoldDB" id="A0A8X6N4A9"/>
<sequence length="144" mass="16335">MNKYEKDISAVDSNSKSNDSDGIIETSTKTECKKNIARVGPIRRSTDSNKLFKEPANIFVKREQDDNILQKSVKRSIESYVKCNASEIKAVDDLELNKTTLSNNRQSTTRECDKSYKLKPAANPTLIREVLLNIIVNLHIIYIT</sequence>
<evidence type="ECO:0000256" key="1">
    <source>
        <dbReference type="SAM" id="MobiDB-lite"/>
    </source>
</evidence>
<reference evidence="2" key="1">
    <citation type="submission" date="2020-08" db="EMBL/GenBank/DDBJ databases">
        <title>Multicomponent nature underlies the extraordinary mechanical properties of spider dragline silk.</title>
        <authorList>
            <person name="Kono N."/>
            <person name="Nakamura H."/>
            <person name="Mori M."/>
            <person name="Yoshida Y."/>
            <person name="Ohtoshi R."/>
            <person name="Malay A.D."/>
            <person name="Moran D.A.P."/>
            <person name="Tomita M."/>
            <person name="Numata K."/>
            <person name="Arakawa K."/>
        </authorList>
    </citation>
    <scope>NUCLEOTIDE SEQUENCE</scope>
</reference>
<dbReference type="EMBL" id="BMAW01100108">
    <property type="protein sequence ID" value="GFS93353.1"/>
    <property type="molecule type" value="Genomic_DNA"/>
</dbReference>
<organism evidence="2 3">
    <name type="scientific">Nephila pilipes</name>
    <name type="common">Giant wood spider</name>
    <name type="synonym">Nephila maculata</name>
    <dbReference type="NCBI Taxonomy" id="299642"/>
    <lineage>
        <taxon>Eukaryota</taxon>
        <taxon>Metazoa</taxon>
        <taxon>Ecdysozoa</taxon>
        <taxon>Arthropoda</taxon>
        <taxon>Chelicerata</taxon>
        <taxon>Arachnida</taxon>
        <taxon>Araneae</taxon>
        <taxon>Araneomorphae</taxon>
        <taxon>Entelegynae</taxon>
        <taxon>Araneoidea</taxon>
        <taxon>Nephilidae</taxon>
        <taxon>Nephila</taxon>
    </lineage>
</organism>